<dbReference type="EMBL" id="JAUSYA010000001">
    <property type="protein sequence ID" value="MDQ0686970.1"/>
    <property type="molecule type" value="Genomic_DNA"/>
</dbReference>
<protein>
    <submittedName>
        <fullName evidence="2">Uncharacterized protein</fullName>
    </submittedName>
</protein>
<keyword evidence="3" id="KW-1185">Reference proteome</keyword>
<feature type="region of interest" description="Disordered" evidence="1">
    <location>
        <begin position="1"/>
        <end position="30"/>
    </location>
</feature>
<comment type="caution">
    <text evidence="2">The sequence shown here is derived from an EMBL/GenBank/DDBJ whole genome shotgun (WGS) entry which is preliminary data.</text>
</comment>
<sequence length="30" mass="2935">MGGVFGGAAFPEGLPSSEGVPAHRLVPVAQ</sequence>
<evidence type="ECO:0000256" key="1">
    <source>
        <dbReference type="SAM" id="MobiDB-lite"/>
    </source>
</evidence>
<gene>
    <name evidence="2" type="ORF">QFZ56_005933</name>
</gene>
<proteinExistence type="predicted"/>
<evidence type="ECO:0000313" key="3">
    <source>
        <dbReference type="Proteomes" id="UP001243364"/>
    </source>
</evidence>
<organism evidence="2 3">
    <name type="scientific">Streptomyces achromogenes</name>
    <dbReference type="NCBI Taxonomy" id="67255"/>
    <lineage>
        <taxon>Bacteria</taxon>
        <taxon>Bacillati</taxon>
        <taxon>Actinomycetota</taxon>
        <taxon>Actinomycetes</taxon>
        <taxon>Kitasatosporales</taxon>
        <taxon>Streptomycetaceae</taxon>
        <taxon>Streptomyces</taxon>
    </lineage>
</organism>
<name>A0ABU0QAW4_STRAH</name>
<dbReference type="Proteomes" id="UP001243364">
    <property type="component" value="Unassembled WGS sequence"/>
</dbReference>
<reference evidence="2 3" key="1">
    <citation type="submission" date="2023-07" db="EMBL/GenBank/DDBJ databases">
        <title>Comparative genomics of wheat-associated soil bacteria to identify genetic determinants of phenazine resistance.</title>
        <authorList>
            <person name="Mouncey N."/>
        </authorList>
    </citation>
    <scope>NUCLEOTIDE SEQUENCE [LARGE SCALE GENOMIC DNA]</scope>
    <source>
        <strain evidence="2 3">W4I19-2</strain>
    </source>
</reference>
<accession>A0ABU0QAW4</accession>
<evidence type="ECO:0000313" key="2">
    <source>
        <dbReference type="EMBL" id="MDQ0686970.1"/>
    </source>
</evidence>